<evidence type="ECO:0000313" key="3">
    <source>
        <dbReference type="Proteomes" id="UP000199205"/>
    </source>
</evidence>
<feature type="domain" description="Fe/B12 periplasmic-binding" evidence="1">
    <location>
        <begin position="66"/>
        <end position="372"/>
    </location>
</feature>
<evidence type="ECO:0000259" key="1">
    <source>
        <dbReference type="PROSITE" id="PS50983"/>
    </source>
</evidence>
<sequence>MNTEPSAITRTALFPSIPFRKIAMSFNPFKTGWMLVRLTIISSVVSLFAVVTAAHAAIDIVDVRGRHITLEKPAEHVMLGFYFEDYIAITGPTAIDRLKAVSLNYWKGYRPAQYAAYLKVFPKIADLVDIGDADSGTMSAEKIIAARPDVAILSDGQYQYLGAAADAIEQAGIPLVVVDYNAQTLEKHVASTLIIGKVMGTEDRAEKLVALYRGKIADTLQRVKSAGQSDRPKVYVELGQKGASEYGNTYGKGMWAGVIDSAGGLNIAAGQIAGYGPLNPEYILTSKPDAIFITGSEWTSLPDAVLMGFGIGADVTRARALPFLKRAGWQDLPAVKNGEVYAIYHGGTRTLYDYAFLRYIAKALYPIAFSDVDPQAELTAYYHDYLPVKPEGTFMIRIGQP</sequence>
<dbReference type="SUPFAM" id="SSF53807">
    <property type="entry name" value="Helical backbone' metal receptor"/>
    <property type="match status" value="1"/>
</dbReference>
<evidence type="ECO:0000313" key="2">
    <source>
        <dbReference type="EMBL" id="SCB37992.1"/>
    </source>
</evidence>
<dbReference type="Proteomes" id="UP000199205">
    <property type="component" value="Unassembled WGS sequence"/>
</dbReference>
<gene>
    <name evidence="2" type="ORF">GA0061101_110112</name>
</gene>
<protein>
    <submittedName>
        <fullName evidence="2">ABC-type Fe3+-hydroxamate transport system, substrate-binding protein</fullName>
    </submittedName>
</protein>
<dbReference type="Gene3D" id="3.40.50.1980">
    <property type="entry name" value="Nitrogenase molybdenum iron protein domain"/>
    <property type="match status" value="2"/>
</dbReference>
<accession>A0A1C3WCV0</accession>
<dbReference type="PROSITE" id="PS50983">
    <property type="entry name" value="FE_B12_PBP"/>
    <property type="match status" value="1"/>
</dbReference>
<dbReference type="AlphaFoldDB" id="A0A1C3WCV0"/>
<proteinExistence type="predicted"/>
<dbReference type="PANTHER" id="PTHR30535:SF34">
    <property type="entry name" value="MOLYBDATE-BINDING PROTEIN MOLA"/>
    <property type="match status" value="1"/>
</dbReference>
<reference evidence="2 3" key="1">
    <citation type="submission" date="2016-08" db="EMBL/GenBank/DDBJ databases">
        <authorList>
            <person name="Seilhamer J.J."/>
        </authorList>
    </citation>
    <scope>NUCLEOTIDE SEQUENCE [LARGE SCALE GENOMIC DNA]</scope>
    <source>
        <strain evidence="2 3">P1-7</strain>
    </source>
</reference>
<dbReference type="Pfam" id="PF01497">
    <property type="entry name" value="Peripla_BP_2"/>
    <property type="match status" value="1"/>
</dbReference>
<dbReference type="PANTHER" id="PTHR30535">
    <property type="entry name" value="VITAMIN B12-BINDING PROTEIN"/>
    <property type="match status" value="1"/>
</dbReference>
<dbReference type="EMBL" id="FMAF01000010">
    <property type="protein sequence ID" value="SCB37992.1"/>
    <property type="molecule type" value="Genomic_DNA"/>
</dbReference>
<name>A0A1C3WCV0_9HYPH</name>
<organism evidence="2 3">
    <name type="scientific">Rhizobium lusitanum</name>
    <dbReference type="NCBI Taxonomy" id="293958"/>
    <lineage>
        <taxon>Bacteria</taxon>
        <taxon>Pseudomonadati</taxon>
        <taxon>Pseudomonadota</taxon>
        <taxon>Alphaproteobacteria</taxon>
        <taxon>Hyphomicrobiales</taxon>
        <taxon>Rhizobiaceae</taxon>
        <taxon>Rhizobium/Agrobacterium group</taxon>
        <taxon>Rhizobium</taxon>
    </lineage>
</organism>
<dbReference type="InterPro" id="IPR050902">
    <property type="entry name" value="ABC_Transporter_SBP"/>
</dbReference>
<dbReference type="InterPro" id="IPR002491">
    <property type="entry name" value="ABC_transptr_periplasmic_BD"/>
</dbReference>